<accession>A0A160TP37</accession>
<evidence type="ECO:0008006" key="2">
    <source>
        <dbReference type="Google" id="ProtNLM"/>
    </source>
</evidence>
<reference evidence="1" key="1">
    <citation type="submission" date="2015-10" db="EMBL/GenBank/DDBJ databases">
        <authorList>
            <person name="Gilbert D.G."/>
        </authorList>
    </citation>
    <scope>NUCLEOTIDE SEQUENCE</scope>
</reference>
<sequence>MARLNPWGSQQPATPSLSDPAVLNNTLLVSLMNSLQPKLAASGGTGKALANYFLVGAIWSNRIIPPQPGYQLIGSQFAANTTMETFQQVRPGNPDPNATANNCFSCHGDFNGTQGTSVSHVFPNTVVFR</sequence>
<dbReference type="AlphaFoldDB" id="A0A160TP37"/>
<proteinExistence type="predicted"/>
<name>A0A160TP37_9ZZZZ</name>
<gene>
    <name evidence="1" type="ORF">MGWOODY_Smn2060</name>
</gene>
<evidence type="ECO:0000313" key="1">
    <source>
        <dbReference type="EMBL" id="CUS46498.1"/>
    </source>
</evidence>
<protein>
    <recommendedName>
        <fullName evidence="2">Cytochrome c family protein</fullName>
    </recommendedName>
</protein>
<dbReference type="EMBL" id="CZQE01000370">
    <property type="protein sequence ID" value="CUS46498.1"/>
    <property type="molecule type" value="Genomic_DNA"/>
</dbReference>
<organism evidence="1">
    <name type="scientific">hydrothermal vent metagenome</name>
    <dbReference type="NCBI Taxonomy" id="652676"/>
    <lineage>
        <taxon>unclassified sequences</taxon>
        <taxon>metagenomes</taxon>
        <taxon>ecological metagenomes</taxon>
    </lineage>
</organism>